<name>A0ABN3PPP1_9ACTN</name>
<keyword evidence="1" id="KW-0227">DNA damage</keyword>
<reference evidence="4" key="1">
    <citation type="journal article" date="2019" name="Int. J. Syst. Evol. Microbiol.">
        <title>The Global Catalogue of Microorganisms (GCM) 10K type strain sequencing project: providing services to taxonomists for standard genome sequencing and annotation.</title>
        <authorList>
            <consortium name="The Broad Institute Genomics Platform"/>
            <consortium name="The Broad Institute Genome Sequencing Center for Infectious Disease"/>
            <person name="Wu L."/>
            <person name="Ma J."/>
        </authorList>
    </citation>
    <scope>NUCLEOTIDE SEQUENCE [LARGE SCALE GENOMIC DNA]</scope>
    <source>
        <strain evidence="4">JCM 6833</strain>
    </source>
</reference>
<protein>
    <submittedName>
        <fullName evidence="3">DNA-3-methyladenine glycosylase</fullName>
    </submittedName>
</protein>
<organism evidence="3 4">
    <name type="scientific">Actinomadura fulvescens</name>
    <dbReference type="NCBI Taxonomy" id="46160"/>
    <lineage>
        <taxon>Bacteria</taxon>
        <taxon>Bacillati</taxon>
        <taxon>Actinomycetota</taxon>
        <taxon>Actinomycetes</taxon>
        <taxon>Streptosporangiales</taxon>
        <taxon>Thermomonosporaceae</taxon>
        <taxon>Actinomadura</taxon>
    </lineage>
</organism>
<evidence type="ECO:0000256" key="1">
    <source>
        <dbReference type="ARBA" id="ARBA00022763"/>
    </source>
</evidence>
<dbReference type="InterPro" id="IPR051912">
    <property type="entry name" value="Alkylbase_DNA_Glycosylase/TA"/>
</dbReference>
<dbReference type="EMBL" id="BAAATD010000003">
    <property type="protein sequence ID" value="GAA2593661.1"/>
    <property type="molecule type" value="Genomic_DNA"/>
</dbReference>
<evidence type="ECO:0000256" key="2">
    <source>
        <dbReference type="ARBA" id="ARBA00023204"/>
    </source>
</evidence>
<sequence length="305" mass="32393">MTVGDAGTVRVRGPYDLGQTLEFLEDWPPTARAAPRAAGGLRFAYCVPGEWTPTGVHVTQTGQRLRVTASRPVTRDLAGDVARILSADVDGTPLAGIAERDDIAADLISRAPGRRPVCFWSTWEAACWAVLVQRTSMRSASAVKERITRELGSQVHWDGHRAAAFPAPDVVAAAPSLPGVPGVKVSRIRALAHAALDGTLDAEALRAAPPGEALALLRRLPGVGPFSAGLILVRGAGTPDVFPDAEPRLLAAVRGLYGLPESAEAADYARIADHWRPLRSWVSFLVRSVPGQPHRAWDAGAAGRR</sequence>
<keyword evidence="2" id="KW-0234">DNA repair</keyword>
<dbReference type="PANTHER" id="PTHR43003">
    <property type="entry name" value="DNA-3-METHYLADENINE GLYCOSYLASE"/>
    <property type="match status" value="1"/>
</dbReference>
<dbReference type="PANTHER" id="PTHR43003:SF13">
    <property type="entry name" value="DNA-3-METHYLADENINE GLYCOSYLASE 2"/>
    <property type="match status" value="1"/>
</dbReference>
<dbReference type="RefSeq" id="WP_344541122.1">
    <property type="nucleotide sequence ID" value="NZ_BAAATD010000003.1"/>
</dbReference>
<gene>
    <name evidence="3" type="ORF">GCM10010411_28520</name>
</gene>
<proteinExistence type="predicted"/>
<evidence type="ECO:0000313" key="3">
    <source>
        <dbReference type="EMBL" id="GAA2593661.1"/>
    </source>
</evidence>
<accession>A0ABN3PPP1</accession>
<dbReference type="Gene3D" id="1.10.340.30">
    <property type="entry name" value="Hypothetical protein, domain 2"/>
    <property type="match status" value="1"/>
</dbReference>
<dbReference type="Proteomes" id="UP001501509">
    <property type="component" value="Unassembled WGS sequence"/>
</dbReference>
<dbReference type="InterPro" id="IPR011257">
    <property type="entry name" value="DNA_glycosylase"/>
</dbReference>
<dbReference type="SUPFAM" id="SSF48150">
    <property type="entry name" value="DNA-glycosylase"/>
    <property type="match status" value="1"/>
</dbReference>
<keyword evidence="4" id="KW-1185">Reference proteome</keyword>
<comment type="caution">
    <text evidence="3">The sequence shown here is derived from an EMBL/GenBank/DDBJ whole genome shotgun (WGS) entry which is preliminary data.</text>
</comment>
<evidence type="ECO:0000313" key="4">
    <source>
        <dbReference type="Proteomes" id="UP001501509"/>
    </source>
</evidence>